<accession>A0A653CFX7</accession>
<dbReference type="AlphaFoldDB" id="A0A653CFX7"/>
<evidence type="ECO:0000313" key="1">
    <source>
        <dbReference type="EMBL" id="VEN46659.1"/>
    </source>
</evidence>
<evidence type="ECO:0000313" key="2">
    <source>
        <dbReference type="Proteomes" id="UP000410492"/>
    </source>
</evidence>
<name>A0A653CFX7_CALMS</name>
<keyword evidence="2" id="KW-1185">Reference proteome</keyword>
<dbReference type="Proteomes" id="UP000410492">
    <property type="component" value="Unassembled WGS sequence"/>
</dbReference>
<proteinExistence type="predicted"/>
<organism evidence="1 2">
    <name type="scientific">Callosobruchus maculatus</name>
    <name type="common">Southern cowpea weevil</name>
    <name type="synonym">Pulse bruchid</name>
    <dbReference type="NCBI Taxonomy" id="64391"/>
    <lineage>
        <taxon>Eukaryota</taxon>
        <taxon>Metazoa</taxon>
        <taxon>Ecdysozoa</taxon>
        <taxon>Arthropoda</taxon>
        <taxon>Hexapoda</taxon>
        <taxon>Insecta</taxon>
        <taxon>Pterygota</taxon>
        <taxon>Neoptera</taxon>
        <taxon>Endopterygota</taxon>
        <taxon>Coleoptera</taxon>
        <taxon>Polyphaga</taxon>
        <taxon>Cucujiformia</taxon>
        <taxon>Chrysomeloidea</taxon>
        <taxon>Chrysomelidae</taxon>
        <taxon>Bruchinae</taxon>
        <taxon>Bruchini</taxon>
        <taxon>Callosobruchus</taxon>
    </lineage>
</organism>
<gene>
    <name evidence="1" type="ORF">CALMAC_LOCUS8682</name>
</gene>
<reference evidence="1 2" key="1">
    <citation type="submission" date="2019-01" db="EMBL/GenBank/DDBJ databases">
        <authorList>
            <person name="Sayadi A."/>
        </authorList>
    </citation>
    <scope>NUCLEOTIDE SEQUENCE [LARGE SCALE GENOMIC DNA]</scope>
</reference>
<dbReference type="EMBL" id="CAACVG010007700">
    <property type="protein sequence ID" value="VEN46659.1"/>
    <property type="molecule type" value="Genomic_DNA"/>
</dbReference>
<protein>
    <submittedName>
        <fullName evidence="1">Uncharacterized protein</fullName>
    </submittedName>
</protein>
<sequence length="247" mass="29153">MLLIEVYLHYMVKNTTVRCSPKHYKDGLQMIFLMNYDTLASYTYQESYQRLYIALLTETEYLYFSYKCKALIMQVNINITKTKIQEKRYWVKTPLLNRSDFDIENKLLTELLTVDGEFQNFTRLAFQKFAELHEKVASLISKEDAYEKSDYFKIRLGITLQCLASGNSYKLLEFLSRLSRVTIGNFVPEVCNAVITLLTRSRTLTPYHVKQLFSGWTLENVGVCSNHHFYKLFNIIHSRMKQIAFKM</sequence>
<dbReference type="OrthoDB" id="6627079at2759"/>